<dbReference type="SUPFAM" id="SSF52833">
    <property type="entry name" value="Thioredoxin-like"/>
    <property type="match status" value="1"/>
</dbReference>
<dbReference type="InterPro" id="IPR004046">
    <property type="entry name" value="GST_C"/>
</dbReference>
<organism evidence="5 6">
    <name type="scientific">Zavarzinia compransoris</name>
    <dbReference type="NCBI Taxonomy" id="1264899"/>
    <lineage>
        <taxon>Bacteria</taxon>
        <taxon>Pseudomonadati</taxon>
        <taxon>Pseudomonadota</taxon>
        <taxon>Alphaproteobacteria</taxon>
        <taxon>Rhodospirillales</taxon>
        <taxon>Zavarziniaceae</taxon>
        <taxon>Zavarzinia</taxon>
    </lineage>
</organism>
<accession>A0A317ECV6</accession>
<dbReference type="InterPro" id="IPR036282">
    <property type="entry name" value="Glutathione-S-Trfase_C_sf"/>
</dbReference>
<dbReference type="RefSeq" id="WP_109920001.1">
    <property type="nucleotide sequence ID" value="NZ_QGLF01000001.1"/>
</dbReference>
<evidence type="ECO:0000259" key="3">
    <source>
        <dbReference type="PROSITE" id="PS50404"/>
    </source>
</evidence>
<dbReference type="GO" id="GO:0043295">
    <property type="term" value="F:glutathione binding"/>
    <property type="evidence" value="ECO:0007669"/>
    <property type="project" value="TreeGrafter"/>
</dbReference>
<dbReference type="GO" id="GO:0005737">
    <property type="term" value="C:cytoplasm"/>
    <property type="evidence" value="ECO:0007669"/>
    <property type="project" value="TreeGrafter"/>
</dbReference>
<gene>
    <name evidence="5" type="ORF">DKG75_05335</name>
</gene>
<evidence type="ECO:0000256" key="1">
    <source>
        <dbReference type="ARBA" id="ARBA00012452"/>
    </source>
</evidence>
<evidence type="ECO:0000256" key="2">
    <source>
        <dbReference type="ARBA" id="ARBA00022679"/>
    </source>
</evidence>
<dbReference type="InterPro" id="IPR004045">
    <property type="entry name" value="Glutathione_S-Trfase_N"/>
</dbReference>
<keyword evidence="6" id="KW-1185">Reference proteome</keyword>
<dbReference type="InterPro" id="IPR040079">
    <property type="entry name" value="Glutathione_S-Trfase"/>
</dbReference>
<evidence type="ECO:0000313" key="5">
    <source>
        <dbReference type="EMBL" id="PWR23970.1"/>
    </source>
</evidence>
<dbReference type="SUPFAM" id="SSF47616">
    <property type="entry name" value="GST C-terminal domain-like"/>
    <property type="match status" value="1"/>
</dbReference>
<dbReference type="OrthoDB" id="9797500at2"/>
<dbReference type="PANTHER" id="PTHR43900:SF3">
    <property type="entry name" value="GLUTATHIONE S-TRANSFERASE RHO"/>
    <property type="match status" value="1"/>
</dbReference>
<proteinExistence type="predicted"/>
<feature type="domain" description="GST C-terminal" evidence="4">
    <location>
        <begin position="84"/>
        <end position="210"/>
    </location>
</feature>
<evidence type="ECO:0000259" key="4">
    <source>
        <dbReference type="PROSITE" id="PS50405"/>
    </source>
</evidence>
<dbReference type="Gene3D" id="3.40.30.10">
    <property type="entry name" value="Glutaredoxin"/>
    <property type="match status" value="1"/>
</dbReference>
<protein>
    <recommendedName>
        <fullName evidence="1">glutathione transferase</fullName>
        <ecNumber evidence="1">2.5.1.18</ecNumber>
    </recommendedName>
</protein>
<evidence type="ECO:0000313" key="6">
    <source>
        <dbReference type="Proteomes" id="UP000246077"/>
    </source>
</evidence>
<dbReference type="Pfam" id="PF00043">
    <property type="entry name" value="GST_C"/>
    <property type="match status" value="1"/>
</dbReference>
<dbReference type="PANTHER" id="PTHR43900">
    <property type="entry name" value="GLUTATHIONE S-TRANSFERASE RHO"/>
    <property type="match status" value="1"/>
</dbReference>
<name>A0A317ECV6_9PROT</name>
<dbReference type="SFLD" id="SFLDS00019">
    <property type="entry name" value="Glutathione_Transferase_(cytos"/>
    <property type="match status" value="1"/>
</dbReference>
<dbReference type="GO" id="GO:0006749">
    <property type="term" value="P:glutathione metabolic process"/>
    <property type="evidence" value="ECO:0007669"/>
    <property type="project" value="TreeGrafter"/>
</dbReference>
<reference evidence="6" key="1">
    <citation type="submission" date="2018-05" db="EMBL/GenBank/DDBJ databases">
        <title>Zavarzinia sp. HR-AS.</title>
        <authorList>
            <person name="Lee Y."/>
            <person name="Jeon C.O."/>
        </authorList>
    </citation>
    <scope>NUCLEOTIDE SEQUENCE [LARGE SCALE GENOMIC DNA]</scope>
    <source>
        <strain evidence="6">DSM 1231</strain>
    </source>
</reference>
<dbReference type="PROSITE" id="PS50405">
    <property type="entry name" value="GST_CTER"/>
    <property type="match status" value="1"/>
</dbReference>
<dbReference type="Pfam" id="PF13417">
    <property type="entry name" value="GST_N_3"/>
    <property type="match status" value="1"/>
</dbReference>
<dbReference type="EMBL" id="QGLF01000001">
    <property type="protein sequence ID" value="PWR23970.1"/>
    <property type="molecule type" value="Genomic_DNA"/>
</dbReference>
<keyword evidence="2" id="KW-0808">Transferase</keyword>
<dbReference type="PROSITE" id="PS50404">
    <property type="entry name" value="GST_NTER"/>
    <property type="match status" value="1"/>
</dbReference>
<sequence length="210" mass="23304">MADRPQIFGIPTSTFCWTARLVCAEKGQAHDFFEMIPGGVLDGVRHPFARVPVLRFRGITVYESPAIARYLDRELAGPPLQPKDSLALARMDQWISATADYLYDTMIGGVVAQRLVAPLDGREADEAIVAEQAAAMREQLGVVDEMLCSNRYLAGAELTLADLFLAPVIHWVDKTPEGNEALDVYPTLRRWFHGIAERDAFQATLPIVTF</sequence>
<feature type="domain" description="GST N-terminal" evidence="3">
    <location>
        <begin position="3"/>
        <end position="79"/>
    </location>
</feature>
<comment type="caution">
    <text evidence="5">The sequence shown here is derived from an EMBL/GenBank/DDBJ whole genome shotgun (WGS) entry which is preliminary data.</text>
</comment>
<dbReference type="InterPro" id="IPR010987">
    <property type="entry name" value="Glutathione-S-Trfase_C-like"/>
</dbReference>
<dbReference type="Proteomes" id="UP000246077">
    <property type="component" value="Unassembled WGS sequence"/>
</dbReference>
<dbReference type="EC" id="2.5.1.18" evidence="1"/>
<dbReference type="InterPro" id="IPR036249">
    <property type="entry name" value="Thioredoxin-like_sf"/>
</dbReference>
<dbReference type="AlphaFoldDB" id="A0A317ECV6"/>
<dbReference type="SFLD" id="SFLDG00358">
    <property type="entry name" value="Main_(cytGST)"/>
    <property type="match status" value="1"/>
</dbReference>
<dbReference type="Gene3D" id="1.20.1050.10">
    <property type="match status" value="1"/>
</dbReference>
<dbReference type="GO" id="GO:0004364">
    <property type="term" value="F:glutathione transferase activity"/>
    <property type="evidence" value="ECO:0007669"/>
    <property type="project" value="UniProtKB-EC"/>
</dbReference>